<evidence type="ECO:0000313" key="10">
    <source>
        <dbReference type="Proteomes" id="UP000250222"/>
    </source>
</evidence>
<evidence type="ECO:0000259" key="8">
    <source>
        <dbReference type="PROSITE" id="PS51900"/>
    </source>
</evidence>
<evidence type="ECO:0000256" key="3">
    <source>
        <dbReference type="ARBA" id="ARBA00023125"/>
    </source>
</evidence>
<protein>
    <submittedName>
        <fullName evidence="9">Site-specific recombinase XerD</fullName>
    </submittedName>
</protein>
<dbReference type="PROSITE" id="PS51898">
    <property type="entry name" value="TYR_RECOMBINASE"/>
    <property type="match status" value="1"/>
</dbReference>
<evidence type="ECO:0000313" key="9">
    <source>
        <dbReference type="EMBL" id="SSA40639.1"/>
    </source>
</evidence>
<dbReference type="Gene3D" id="1.10.150.130">
    <property type="match status" value="1"/>
</dbReference>
<evidence type="ECO:0000256" key="5">
    <source>
        <dbReference type="PROSITE-ProRule" id="PRU01248"/>
    </source>
</evidence>
<dbReference type="InterPro" id="IPR004107">
    <property type="entry name" value="Integrase_SAM-like_N"/>
</dbReference>
<dbReference type="InterPro" id="IPR050090">
    <property type="entry name" value="Tyrosine_recombinase_XerCD"/>
</dbReference>
<evidence type="ECO:0000256" key="1">
    <source>
        <dbReference type="ARBA" id="ARBA00008857"/>
    </source>
</evidence>
<dbReference type="AlphaFoldDB" id="A0A2Y9ADH1"/>
<dbReference type="PANTHER" id="PTHR30349:SF41">
    <property type="entry name" value="INTEGRASE_RECOMBINASE PROTEIN MJ0367-RELATED"/>
    <property type="match status" value="1"/>
</dbReference>
<evidence type="ECO:0000256" key="2">
    <source>
        <dbReference type="ARBA" id="ARBA00022908"/>
    </source>
</evidence>
<dbReference type="InterPro" id="IPR013762">
    <property type="entry name" value="Integrase-like_cat_sf"/>
</dbReference>
<keyword evidence="4" id="KW-0233">DNA recombination</keyword>
<keyword evidence="3 5" id="KW-0238">DNA-binding</keyword>
<dbReference type="Pfam" id="PF00589">
    <property type="entry name" value="Phage_integrase"/>
    <property type="match status" value="1"/>
</dbReference>
<proteinExistence type="inferred from homology"/>
<dbReference type="GO" id="GO:0015074">
    <property type="term" value="P:DNA integration"/>
    <property type="evidence" value="ECO:0007669"/>
    <property type="project" value="UniProtKB-KW"/>
</dbReference>
<feature type="compositionally biased region" description="Basic residues" evidence="6">
    <location>
        <begin position="261"/>
        <end position="272"/>
    </location>
</feature>
<keyword evidence="2" id="KW-0229">DNA integration</keyword>
<reference evidence="9 10" key="1">
    <citation type="submission" date="2016-10" db="EMBL/GenBank/DDBJ databases">
        <authorList>
            <person name="Cai Z."/>
        </authorList>
    </citation>
    <scope>NUCLEOTIDE SEQUENCE [LARGE SCALE GENOMIC DNA]</scope>
    <source>
        <strain evidence="9 10">CGMCC 1.10826</strain>
    </source>
</reference>
<sequence>MARPRTPIGTFGDIEFTALANGVVRARVRVRDLDGRLRRVEARGTTRKAAEHRLKERLSRRADYATGTGELTPDASFGRLVDLWLEDLDLEGKLAPSTRALYERNMRQLVMPAFEHYTLREISVAKVDRFIKALATTRSYSMAKQARTVLSLALGLAVRYDALRENPVRDTARLRKPPTRAMALTLDQVDAIRAAVRGWRREPGMPGPPPDGQLDQIIEVMLGTSARIGEVLAIRKCDVDVTVSPTTVRLSGTIVSPTGKPTHRQPHPKTAKSARTVAVPSFTAEVLRQRLAAIADEDPEHLIFFSRNHTPLTTNNVRRRLRAILDEAGIPGVAPHSFRRTVATVIDRAGGADLAAEMLGHTSSQITKEHYIEPDEKVNPVTAEILESLAPRDSSTDEK</sequence>
<feature type="domain" description="Core-binding (CB)" evidence="8">
    <location>
        <begin position="75"/>
        <end position="158"/>
    </location>
</feature>
<gene>
    <name evidence="9" type="ORF">SAMN05216184_104211</name>
</gene>
<comment type="similarity">
    <text evidence="1">Belongs to the 'phage' integrase family.</text>
</comment>
<feature type="domain" description="Tyr recombinase" evidence="7">
    <location>
        <begin position="179"/>
        <end position="384"/>
    </location>
</feature>
<evidence type="ECO:0000259" key="7">
    <source>
        <dbReference type="PROSITE" id="PS51898"/>
    </source>
</evidence>
<dbReference type="InterPro" id="IPR010998">
    <property type="entry name" value="Integrase_recombinase_N"/>
</dbReference>
<evidence type="ECO:0000256" key="6">
    <source>
        <dbReference type="SAM" id="MobiDB-lite"/>
    </source>
</evidence>
<feature type="region of interest" description="Disordered" evidence="6">
    <location>
        <begin position="252"/>
        <end position="275"/>
    </location>
</feature>
<dbReference type="RefSeq" id="WP_110852119.1">
    <property type="nucleotide sequence ID" value="NZ_QKLZ01000004.1"/>
</dbReference>
<evidence type="ECO:0000256" key="4">
    <source>
        <dbReference type="ARBA" id="ARBA00023172"/>
    </source>
</evidence>
<dbReference type="GO" id="GO:0006310">
    <property type="term" value="P:DNA recombination"/>
    <property type="evidence" value="ECO:0007669"/>
    <property type="project" value="UniProtKB-KW"/>
</dbReference>
<dbReference type="Gene3D" id="1.10.443.10">
    <property type="entry name" value="Intergrase catalytic core"/>
    <property type="match status" value="1"/>
</dbReference>
<dbReference type="PANTHER" id="PTHR30349">
    <property type="entry name" value="PHAGE INTEGRASE-RELATED"/>
    <property type="match status" value="1"/>
</dbReference>
<dbReference type="InterPro" id="IPR044068">
    <property type="entry name" value="CB"/>
</dbReference>
<dbReference type="SUPFAM" id="SSF56349">
    <property type="entry name" value="DNA breaking-rejoining enzymes"/>
    <property type="match status" value="1"/>
</dbReference>
<dbReference type="Proteomes" id="UP000250222">
    <property type="component" value="Unassembled WGS sequence"/>
</dbReference>
<name>A0A2Y9ADH1_9MICO</name>
<organism evidence="9 10">
    <name type="scientific">Georgenia satyanarayanai</name>
    <dbReference type="NCBI Taxonomy" id="860221"/>
    <lineage>
        <taxon>Bacteria</taxon>
        <taxon>Bacillati</taxon>
        <taxon>Actinomycetota</taxon>
        <taxon>Actinomycetes</taxon>
        <taxon>Micrococcales</taxon>
        <taxon>Bogoriellaceae</taxon>
        <taxon>Georgenia</taxon>
    </lineage>
</organism>
<dbReference type="GO" id="GO:0003677">
    <property type="term" value="F:DNA binding"/>
    <property type="evidence" value="ECO:0007669"/>
    <property type="project" value="UniProtKB-UniRule"/>
</dbReference>
<dbReference type="Pfam" id="PF14659">
    <property type="entry name" value="Phage_int_SAM_3"/>
    <property type="match status" value="1"/>
</dbReference>
<dbReference type="InterPro" id="IPR002104">
    <property type="entry name" value="Integrase_catalytic"/>
</dbReference>
<dbReference type="EMBL" id="UETB01000004">
    <property type="protein sequence ID" value="SSA40639.1"/>
    <property type="molecule type" value="Genomic_DNA"/>
</dbReference>
<accession>A0A2Y9ADH1</accession>
<dbReference type="CDD" id="cd01189">
    <property type="entry name" value="INT_ICEBs1_C_like"/>
    <property type="match status" value="1"/>
</dbReference>
<dbReference type="OrthoDB" id="4326943at2"/>
<dbReference type="InterPro" id="IPR011010">
    <property type="entry name" value="DNA_brk_join_enz"/>
</dbReference>
<keyword evidence="10" id="KW-1185">Reference proteome</keyword>
<dbReference type="PROSITE" id="PS51900">
    <property type="entry name" value="CB"/>
    <property type="match status" value="1"/>
</dbReference>